<dbReference type="RefSeq" id="WP_134196534.1">
    <property type="nucleotide sequence ID" value="NZ_JBHLUW010000024.1"/>
</dbReference>
<dbReference type="PANTHER" id="PTHR42796:SF4">
    <property type="entry name" value="FUMARYLACETOACETATE HYDROLASE DOMAIN-CONTAINING PROTEIN 2A"/>
    <property type="match status" value="1"/>
</dbReference>
<proteinExistence type="inferred from homology"/>
<sequence>MQQFARVLVEGDAVPVIIAGGKHFDLRPVAADITPEAIASGILNKVDTSALAALNGEFSYLTPISGVRQIAATGFNYRKHIEEFKMKPPTEPEVFLKAVSSLTGPNDPIARGPNPRVKLDWEIELGIVVGREATDIAAAEAADYIFGFVCINDISDRTTQVDQEGGQHLVRAKSRPGYSPVGPYLVTGVDGMKLDLWTKLNGQFEQQGNTSDMLFSINLMLTYFSTHMTLLPGDLLGTGTPPGVWFGKDRFMQVGDVLECGVEHLGAQRHVIQA</sequence>
<dbReference type="InterPro" id="IPR011234">
    <property type="entry name" value="Fumarylacetoacetase-like_C"/>
</dbReference>
<dbReference type="AlphaFoldDB" id="A0A4R8L8C9"/>
<evidence type="ECO:0000259" key="4">
    <source>
        <dbReference type="Pfam" id="PF01557"/>
    </source>
</evidence>
<dbReference type="Proteomes" id="UP000295509">
    <property type="component" value="Unassembled WGS sequence"/>
</dbReference>
<dbReference type="PANTHER" id="PTHR42796">
    <property type="entry name" value="FUMARYLACETOACETATE HYDROLASE DOMAIN-CONTAINING PROTEIN 2A-RELATED"/>
    <property type="match status" value="1"/>
</dbReference>
<dbReference type="GO" id="GO:0044281">
    <property type="term" value="P:small molecule metabolic process"/>
    <property type="evidence" value="ECO:0007669"/>
    <property type="project" value="UniProtKB-ARBA"/>
</dbReference>
<dbReference type="GO" id="GO:0003824">
    <property type="term" value="F:catalytic activity"/>
    <property type="evidence" value="ECO:0007669"/>
    <property type="project" value="InterPro"/>
</dbReference>
<keyword evidence="6" id="KW-1185">Reference proteome</keyword>
<organism evidence="5 6">
    <name type="scientific">Paraburkholderia rhizosphaerae</name>
    <dbReference type="NCBI Taxonomy" id="480658"/>
    <lineage>
        <taxon>Bacteria</taxon>
        <taxon>Pseudomonadati</taxon>
        <taxon>Pseudomonadota</taxon>
        <taxon>Betaproteobacteria</taxon>
        <taxon>Burkholderiales</taxon>
        <taxon>Burkholderiaceae</taxon>
        <taxon>Paraburkholderia</taxon>
    </lineage>
</organism>
<comment type="similarity">
    <text evidence="2">Belongs to the FAH family.</text>
</comment>
<dbReference type="EMBL" id="SORE01000028">
    <property type="protein sequence ID" value="TDY39026.1"/>
    <property type="molecule type" value="Genomic_DNA"/>
</dbReference>
<dbReference type="OrthoDB" id="8582489at2"/>
<evidence type="ECO:0000313" key="6">
    <source>
        <dbReference type="Proteomes" id="UP000295509"/>
    </source>
</evidence>
<dbReference type="Pfam" id="PF01557">
    <property type="entry name" value="FAA_hydrolase"/>
    <property type="match status" value="1"/>
</dbReference>
<name>A0A4R8L8C9_9BURK</name>
<dbReference type="InterPro" id="IPR036663">
    <property type="entry name" value="Fumarylacetoacetase_C_sf"/>
</dbReference>
<comment type="cofactor">
    <cofactor evidence="1">
        <name>Mg(2+)</name>
        <dbReference type="ChEBI" id="CHEBI:18420"/>
    </cofactor>
</comment>
<accession>A0A4R8L8C9</accession>
<feature type="domain" description="Fumarylacetoacetase-like C-terminal" evidence="4">
    <location>
        <begin position="70"/>
        <end position="272"/>
    </location>
</feature>
<gene>
    <name evidence="5" type="ORF">BX592_12830</name>
</gene>
<evidence type="ECO:0000313" key="5">
    <source>
        <dbReference type="EMBL" id="TDY39026.1"/>
    </source>
</evidence>
<dbReference type="SUPFAM" id="SSF56529">
    <property type="entry name" value="FAH"/>
    <property type="match status" value="1"/>
</dbReference>
<evidence type="ECO:0000256" key="1">
    <source>
        <dbReference type="ARBA" id="ARBA00001946"/>
    </source>
</evidence>
<dbReference type="InterPro" id="IPR051121">
    <property type="entry name" value="FAH"/>
</dbReference>
<evidence type="ECO:0000256" key="3">
    <source>
        <dbReference type="ARBA" id="ARBA00022723"/>
    </source>
</evidence>
<comment type="caution">
    <text evidence="5">The sequence shown here is derived from an EMBL/GenBank/DDBJ whole genome shotgun (WGS) entry which is preliminary data.</text>
</comment>
<keyword evidence="3" id="KW-0479">Metal-binding</keyword>
<evidence type="ECO:0000256" key="2">
    <source>
        <dbReference type="ARBA" id="ARBA00010211"/>
    </source>
</evidence>
<dbReference type="GO" id="GO:0046872">
    <property type="term" value="F:metal ion binding"/>
    <property type="evidence" value="ECO:0007669"/>
    <property type="project" value="UniProtKB-KW"/>
</dbReference>
<reference evidence="5 6" key="1">
    <citation type="submission" date="2019-03" db="EMBL/GenBank/DDBJ databases">
        <title>Genomic Encyclopedia of Type Strains, Phase III (KMG-III): the genomes of soil and plant-associated and newly described type strains.</title>
        <authorList>
            <person name="Whitman W."/>
        </authorList>
    </citation>
    <scope>NUCLEOTIDE SEQUENCE [LARGE SCALE GENOMIC DNA]</scope>
    <source>
        <strain evidence="5 6">LMG 29544</strain>
    </source>
</reference>
<protein>
    <submittedName>
        <fullName evidence="5">2-keto-4-pentenoate hydratase/2-oxohepta-3-ene-1,7-dioic acid hydratase in catechol pathway</fullName>
    </submittedName>
</protein>
<dbReference type="Gene3D" id="3.90.850.10">
    <property type="entry name" value="Fumarylacetoacetase-like, C-terminal domain"/>
    <property type="match status" value="1"/>
</dbReference>